<reference evidence="1 2" key="1">
    <citation type="submission" date="2020-02" db="EMBL/GenBank/DDBJ databases">
        <title>Complete genome of Muricauda sp. 501str8.</title>
        <authorList>
            <person name="Dong B."/>
            <person name="Zhu S."/>
            <person name="Yang J."/>
            <person name="Chen J."/>
        </authorList>
    </citation>
    <scope>NUCLEOTIDE SEQUENCE [LARGE SCALE GENOMIC DNA]</scope>
    <source>
        <strain evidence="1 2">501str8</strain>
    </source>
</reference>
<evidence type="ECO:0000313" key="2">
    <source>
        <dbReference type="Proteomes" id="UP000502928"/>
    </source>
</evidence>
<protein>
    <recommendedName>
        <fullName evidence="3">Glycine dehydrogenase</fullName>
    </recommendedName>
</protein>
<sequence length="76" mass="8882">MKISCKEASCICDKSQYKEASFWDIVKLRFHLLYCKVCRGYSKKNGELTSLCDRAGLTMLSDDDKKKMKRHLEDKL</sequence>
<dbReference type="AlphaFoldDB" id="A0A6G7J495"/>
<keyword evidence="2" id="KW-1185">Reference proteome</keyword>
<evidence type="ECO:0000313" key="1">
    <source>
        <dbReference type="EMBL" id="QII45701.1"/>
    </source>
</evidence>
<accession>A0A6G7J495</accession>
<dbReference type="KEGG" id="mut:GVT53_13770"/>
<dbReference type="RefSeq" id="WP_166249089.1">
    <property type="nucleotide sequence ID" value="NZ_CP049616.1"/>
</dbReference>
<dbReference type="EMBL" id="CP049616">
    <property type="protein sequence ID" value="QII45701.1"/>
    <property type="molecule type" value="Genomic_DNA"/>
</dbReference>
<gene>
    <name evidence="1" type="ORF">GVT53_13770</name>
</gene>
<name>A0A6G7J495_9FLAO</name>
<organism evidence="1 2">
    <name type="scientific">Flagellimonas oceani</name>
    <dbReference type="NCBI Taxonomy" id="2698672"/>
    <lineage>
        <taxon>Bacteria</taxon>
        <taxon>Pseudomonadati</taxon>
        <taxon>Bacteroidota</taxon>
        <taxon>Flavobacteriia</taxon>
        <taxon>Flavobacteriales</taxon>
        <taxon>Flavobacteriaceae</taxon>
        <taxon>Flagellimonas</taxon>
    </lineage>
</organism>
<proteinExistence type="predicted"/>
<evidence type="ECO:0008006" key="3">
    <source>
        <dbReference type="Google" id="ProtNLM"/>
    </source>
</evidence>
<dbReference type="Proteomes" id="UP000502928">
    <property type="component" value="Chromosome"/>
</dbReference>